<protein>
    <submittedName>
        <fullName evidence="3">Uncharacterized protein</fullName>
    </submittedName>
</protein>
<feature type="compositionally biased region" description="Basic residues" evidence="1">
    <location>
        <begin position="174"/>
        <end position="185"/>
    </location>
</feature>
<organism evidence="3 4">
    <name type="scientific">Colletotrichum melonis</name>
    <dbReference type="NCBI Taxonomy" id="1209925"/>
    <lineage>
        <taxon>Eukaryota</taxon>
        <taxon>Fungi</taxon>
        <taxon>Dikarya</taxon>
        <taxon>Ascomycota</taxon>
        <taxon>Pezizomycotina</taxon>
        <taxon>Sordariomycetes</taxon>
        <taxon>Hypocreomycetidae</taxon>
        <taxon>Glomerellales</taxon>
        <taxon>Glomerellaceae</taxon>
        <taxon>Colletotrichum</taxon>
        <taxon>Colletotrichum acutatum species complex</taxon>
    </lineage>
</organism>
<reference evidence="3 4" key="1">
    <citation type="submission" date="2016-10" db="EMBL/GenBank/DDBJ databases">
        <title>The genome sequence of Colletotrichum fioriniae PJ7.</title>
        <authorList>
            <person name="Baroncelli R."/>
        </authorList>
    </citation>
    <scope>NUCLEOTIDE SEQUENCE [LARGE SCALE GENOMIC DNA]</scope>
    <source>
        <strain evidence="3">Col 31</strain>
    </source>
</reference>
<dbReference type="EMBL" id="MLGG01000004">
    <property type="protein sequence ID" value="KAK1465985.1"/>
    <property type="molecule type" value="Genomic_DNA"/>
</dbReference>
<sequence length="194" mass="21377">MLAIAEVLLLLFLLRLLSHSGYCPIHREVGGPSTSGASGDEATERLGKSVLPALFTQAWTQSIDSPKTHAYTGSFGKKWPSRTECQAPVQSLSYPPKREIHTSPSKGSNSANPLPATRKPNLKDQPIRKWLVQGTQIRGTVYRVSGQWANGVITDTSVGSETSLTEDPTGTRVRQTRQHFKRRISKQSQPLEEE</sequence>
<comment type="caution">
    <text evidence="3">The sequence shown here is derived from an EMBL/GenBank/DDBJ whole genome shotgun (WGS) entry which is preliminary data.</text>
</comment>
<keyword evidence="2" id="KW-0732">Signal</keyword>
<evidence type="ECO:0000256" key="2">
    <source>
        <dbReference type="SAM" id="SignalP"/>
    </source>
</evidence>
<evidence type="ECO:0000313" key="3">
    <source>
        <dbReference type="EMBL" id="KAK1465985.1"/>
    </source>
</evidence>
<dbReference type="Proteomes" id="UP001239795">
    <property type="component" value="Unassembled WGS sequence"/>
</dbReference>
<gene>
    <name evidence="3" type="ORF">CMEL01_11977</name>
</gene>
<dbReference type="AlphaFoldDB" id="A0AAI9Y097"/>
<evidence type="ECO:0000256" key="1">
    <source>
        <dbReference type="SAM" id="MobiDB-lite"/>
    </source>
</evidence>
<evidence type="ECO:0000313" key="4">
    <source>
        <dbReference type="Proteomes" id="UP001239795"/>
    </source>
</evidence>
<feature type="chain" id="PRO_5042472788" evidence="2">
    <location>
        <begin position="21"/>
        <end position="194"/>
    </location>
</feature>
<name>A0AAI9Y097_9PEZI</name>
<feature type="region of interest" description="Disordered" evidence="1">
    <location>
        <begin position="158"/>
        <end position="194"/>
    </location>
</feature>
<proteinExistence type="predicted"/>
<accession>A0AAI9Y097</accession>
<feature type="region of interest" description="Disordered" evidence="1">
    <location>
        <begin position="74"/>
        <end position="127"/>
    </location>
</feature>
<feature type="compositionally biased region" description="Polar residues" evidence="1">
    <location>
        <begin position="102"/>
        <end position="112"/>
    </location>
</feature>
<feature type="signal peptide" evidence="2">
    <location>
        <begin position="1"/>
        <end position="20"/>
    </location>
</feature>
<keyword evidence="4" id="KW-1185">Reference proteome</keyword>
<feature type="compositionally biased region" description="Polar residues" evidence="1">
    <location>
        <begin position="158"/>
        <end position="168"/>
    </location>
</feature>